<dbReference type="EMBL" id="MW281503">
    <property type="protein sequence ID" value="QPY77464.1"/>
    <property type="molecule type" value="Genomic_DNA"/>
</dbReference>
<name>A0A7U3TT02_9CAUD</name>
<sequence>MKLTDRELYLNQSAVTPLGKTQVTSVDITFITYTKEQVLDRIDRFVDVFTMNSEFLGLTDVKHWLTDYDVTKGEN</sequence>
<evidence type="ECO:0000313" key="1">
    <source>
        <dbReference type="EMBL" id="QPY77464.1"/>
    </source>
</evidence>
<proteinExistence type="predicted"/>
<protein>
    <submittedName>
        <fullName evidence="1">Uncharacterized protein</fullName>
    </submittedName>
</protein>
<organism evidence="1 2">
    <name type="scientific">Bacillus phage Anthos</name>
    <dbReference type="NCBI Taxonomy" id="2796502"/>
    <lineage>
        <taxon>Viruses</taxon>
        <taxon>Duplodnaviria</taxon>
        <taxon>Heunggongvirae</taxon>
        <taxon>Uroviricota</taxon>
        <taxon>Caudoviricetes</taxon>
        <taxon>Herelleviridae</taxon>
        <taxon>Bastillevirinae</taxon>
        <taxon>Bequatrovirus</taxon>
        <taxon>Bequatrovirus troll</taxon>
    </lineage>
</organism>
<gene>
    <name evidence="1" type="ORF">ANTHOS_228</name>
</gene>
<evidence type="ECO:0000313" key="2">
    <source>
        <dbReference type="Proteomes" id="UP000595318"/>
    </source>
</evidence>
<dbReference type="Proteomes" id="UP000595318">
    <property type="component" value="Segment"/>
</dbReference>
<reference evidence="1 2" key="1">
    <citation type="submission" date="2020-11" db="EMBL/GenBank/DDBJ databases">
        <authorList>
            <person name="Agnes T.J."/>
            <person name="Ahmed A."/>
            <person name="Ahmed S."/>
            <person name="Barragan J.M."/>
            <person name="Baumgarten L.N."/>
            <person name="Christian S."/>
            <person name="Coyne C."/>
            <person name="Dadzie B."/>
            <person name="Deng B.C."/>
            <person name="Dickerson K."/>
            <person name="Dozier E."/>
            <person name="Farooq M."/>
            <person name="Hennigan A.J."/>
            <person name="Kang D."/>
            <person name="Khan A."/>
            <person name="Khan Z.K."/>
            <person name="Kjerulf A.B."/>
            <person name="Kolosey V."/>
            <person name="Lee V.H."/>
            <person name="Llontop-Maldonado V."/>
            <person name="Lu N."/>
            <person name="Majekodunmi A."/>
            <person name="Malik H.W."/>
            <person name="Marcellino S.C."/>
            <person name="Michelin M.A."/>
            <person name="Mitchell K."/>
            <person name="Ogunsan O."/>
            <person name="Patel B.R."/>
            <person name="Smith A."/>
            <person name="Sweeney P."/>
            <person name="Vaishnav N."/>
            <person name="Wallace S.A."/>
            <person name="Warfield J.C."/>
            <person name="Worrent L.D."/>
            <person name="Zehra A."/>
            <person name="Avazpour P."/>
            <person name="Kim F.M."/>
            <person name="Mason K."/>
            <person name="Nguyen D.A."/>
            <person name="Pettit S.M."/>
            <person name="Zhou O.J."/>
            <person name="Brissett D.L."/>
            <person name="Gualtieri C."/>
            <person name="Hufford T.M."/>
            <person name="Ko J.M."/>
            <person name="Novak J.K."/>
            <person name="Smith Z.M."/>
            <person name="Erill I."/>
            <person name="Caruso S.M."/>
        </authorList>
    </citation>
    <scope>NUCLEOTIDE SEQUENCE [LARGE SCALE GENOMIC DNA]</scope>
</reference>
<accession>A0A7U3TT02</accession>